<evidence type="ECO:0000313" key="3">
    <source>
        <dbReference type="EMBL" id="MBB4077728.1"/>
    </source>
</evidence>
<evidence type="ECO:0000256" key="1">
    <source>
        <dbReference type="ARBA" id="ARBA00022801"/>
    </source>
</evidence>
<feature type="domain" description="SMP-30/Gluconolactonase/LRE-like region" evidence="2">
    <location>
        <begin position="61"/>
        <end position="321"/>
    </location>
</feature>
<dbReference type="RefSeq" id="WP_183493971.1">
    <property type="nucleotide sequence ID" value="NZ_JACIFF010000001.1"/>
</dbReference>
<dbReference type="PROSITE" id="PS51257">
    <property type="entry name" value="PROKAR_LIPOPROTEIN"/>
    <property type="match status" value="1"/>
</dbReference>
<dbReference type="PANTHER" id="PTHR47572">
    <property type="entry name" value="LIPOPROTEIN-RELATED"/>
    <property type="match status" value="1"/>
</dbReference>
<keyword evidence="1 3" id="KW-0378">Hydrolase</keyword>
<dbReference type="AlphaFoldDB" id="A0A840E6K3"/>
<evidence type="ECO:0000259" key="2">
    <source>
        <dbReference type="Pfam" id="PF08450"/>
    </source>
</evidence>
<gene>
    <name evidence="3" type="ORF">GGR28_000329</name>
</gene>
<proteinExistence type="predicted"/>
<accession>A0A840E6K3</accession>
<dbReference type="GO" id="GO:0004341">
    <property type="term" value="F:gluconolactonase activity"/>
    <property type="evidence" value="ECO:0007669"/>
    <property type="project" value="UniProtKB-EC"/>
</dbReference>
<dbReference type="Pfam" id="PF08450">
    <property type="entry name" value="SGL"/>
    <property type="match status" value="1"/>
</dbReference>
<sequence length="335" mass="36150">MTKLLPLWLLLLAVGCRSKVSGDVVTTDDNGLRIEAFDEAATRSLFGETPVIEVLFGGMDWSEGPLVLPDGTVICSDVPRNHILQWVGDTSRVWLANSGAAANEYSGEPGSNGLALTADNQLLLCQHGSRRVARMEAPVTAPRAEYSTLADHYEGKQFNSPNDLVVARDGSVLFTDPPYGLPRDAERDMDYCGVFRVDPRGTVTLLTKEYSRPNGIGLSPDEKTLYIGNSDGKRAVVTATPILDEEFTLGEARILIDATDLAGSVPGSPDGLAVAADGRIYATSPGGVWVIKPDGTLLSKIRSDAPVSNVELSPHEDWLYLTNDDRLVRVQLNKI</sequence>
<reference evidence="3 4" key="1">
    <citation type="submission" date="2020-08" db="EMBL/GenBank/DDBJ databases">
        <title>Genomic Encyclopedia of Type Strains, Phase IV (KMG-IV): sequencing the most valuable type-strain genomes for metagenomic binning, comparative biology and taxonomic classification.</title>
        <authorList>
            <person name="Goeker M."/>
        </authorList>
    </citation>
    <scope>NUCLEOTIDE SEQUENCE [LARGE SCALE GENOMIC DNA]</scope>
    <source>
        <strain evidence="3 4">DSM 105137</strain>
    </source>
</reference>
<dbReference type="InterPro" id="IPR011042">
    <property type="entry name" value="6-blade_b-propeller_TolB-like"/>
</dbReference>
<dbReference type="PANTHER" id="PTHR47572:SF4">
    <property type="entry name" value="LACTONASE DRP35"/>
    <property type="match status" value="1"/>
</dbReference>
<keyword evidence="4" id="KW-1185">Reference proteome</keyword>
<organism evidence="3 4">
    <name type="scientific">Neolewinella aquimaris</name>
    <dbReference type="NCBI Taxonomy" id="1835722"/>
    <lineage>
        <taxon>Bacteria</taxon>
        <taxon>Pseudomonadati</taxon>
        <taxon>Bacteroidota</taxon>
        <taxon>Saprospiria</taxon>
        <taxon>Saprospirales</taxon>
        <taxon>Lewinellaceae</taxon>
        <taxon>Neolewinella</taxon>
    </lineage>
</organism>
<name>A0A840E6K3_9BACT</name>
<protein>
    <submittedName>
        <fullName evidence="3">Gluconolactonase</fullName>
        <ecNumber evidence="3">3.1.1.17</ecNumber>
    </submittedName>
</protein>
<dbReference type="Proteomes" id="UP000576209">
    <property type="component" value="Unassembled WGS sequence"/>
</dbReference>
<dbReference type="InterPro" id="IPR051262">
    <property type="entry name" value="SMP-30/CGR1_Lactonase"/>
</dbReference>
<evidence type="ECO:0000313" key="4">
    <source>
        <dbReference type="Proteomes" id="UP000576209"/>
    </source>
</evidence>
<dbReference type="EMBL" id="JACIFF010000001">
    <property type="protein sequence ID" value="MBB4077728.1"/>
    <property type="molecule type" value="Genomic_DNA"/>
</dbReference>
<dbReference type="EC" id="3.1.1.17" evidence="3"/>
<comment type="caution">
    <text evidence="3">The sequence shown here is derived from an EMBL/GenBank/DDBJ whole genome shotgun (WGS) entry which is preliminary data.</text>
</comment>
<dbReference type="InterPro" id="IPR013658">
    <property type="entry name" value="SGL"/>
</dbReference>
<dbReference type="Gene3D" id="2.120.10.30">
    <property type="entry name" value="TolB, C-terminal domain"/>
    <property type="match status" value="1"/>
</dbReference>
<dbReference type="SUPFAM" id="SSF63829">
    <property type="entry name" value="Calcium-dependent phosphotriesterase"/>
    <property type="match status" value="1"/>
</dbReference>